<dbReference type="RefSeq" id="WP_344355363.1">
    <property type="nucleotide sequence ID" value="NZ_BAAASR010000002.1"/>
</dbReference>
<evidence type="ECO:0000313" key="2">
    <source>
        <dbReference type="Proteomes" id="UP001499942"/>
    </source>
</evidence>
<accession>A0ABP5YAI9</accession>
<comment type="caution">
    <text evidence="1">The sequence shown here is derived from an EMBL/GenBank/DDBJ whole genome shotgun (WGS) entry which is preliminary data.</text>
</comment>
<sequence>MNPESEGIDFMNSGPVSGIYTFGFCKDDIYLRVRYDGGMNVTTYGY</sequence>
<name>A0ABP5YAI9_9ACTN</name>
<gene>
    <name evidence="1" type="ORF">GCM10010393_02710</name>
</gene>
<dbReference type="Proteomes" id="UP001499942">
    <property type="component" value="Unassembled WGS sequence"/>
</dbReference>
<organism evidence="1 2">
    <name type="scientific">Streptomyces gobitricini</name>
    <dbReference type="NCBI Taxonomy" id="68211"/>
    <lineage>
        <taxon>Bacteria</taxon>
        <taxon>Bacillati</taxon>
        <taxon>Actinomycetota</taxon>
        <taxon>Actinomycetes</taxon>
        <taxon>Kitasatosporales</taxon>
        <taxon>Streptomycetaceae</taxon>
        <taxon>Streptomyces</taxon>
    </lineage>
</organism>
<protein>
    <submittedName>
        <fullName evidence="1">Uncharacterized protein</fullName>
    </submittedName>
</protein>
<evidence type="ECO:0000313" key="1">
    <source>
        <dbReference type="EMBL" id="GAA2476244.1"/>
    </source>
</evidence>
<reference evidence="2" key="1">
    <citation type="journal article" date="2019" name="Int. J. Syst. Evol. Microbiol.">
        <title>The Global Catalogue of Microorganisms (GCM) 10K type strain sequencing project: providing services to taxonomists for standard genome sequencing and annotation.</title>
        <authorList>
            <consortium name="The Broad Institute Genomics Platform"/>
            <consortium name="The Broad Institute Genome Sequencing Center for Infectious Disease"/>
            <person name="Wu L."/>
            <person name="Ma J."/>
        </authorList>
    </citation>
    <scope>NUCLEOTIDE SEQUENCE [LARGE SCALE GENOMIC DNA]</scope>
    <source>
        <strain evidence="2">JCM 5062</strain>
    </source>
</reference>
<keyword evidence="2" id="KW-1185">Reference proteome</keyword>
<proteinExistence type="predicted"/>
<dbReference type="EMBL" id="BAAASR010000002">
    <property type="protein sequence ID" value="GAA2476244.1"/>
    <property type="molecule type" value="Genomic_DNA"/>
</dbReference>